<evidence type="ECO:0000259" key="5">
    <source>
        <dbReference type="PROSITE" id="PS50931"/>
    </source>
</evidence>
<dbReference type="GO" id="GO:0003677">
    <property type="term" value="F:DNA binding"/>
    <property type="evidence" value="ECO:0007669"/>
    <property type="project" value="UniProtKB-KW"/>
</dbReference>
<evidence type="ECO:0000313" key="6">
    <source>
        <dbReference type="EMBL" id="MBB2892900.1"/>
    </source>
</evidence>
<protein>
    <submittedName>
        <fullName evidence="6">DNA-binding transcriptional LysR family regulator</fullName>
    </submittedName>
</protein>
<evidence type="ECO:0000256" key="4">
    <source>
        <dbReference type="ARBA" id="ARBA00023163"/>
    </source>
</evidence>
<dbReference type="Gene3D" id="1.10.10.10">
    <property type="entry name" value="Winged helix-like DNA-binding domain superfamily/Winged helix DNA-binding domain"/>
    <property type="match status" value="1"/>
</dbReference>
<proteinExistence type="inferred from homology"/>
<dbReference type="GO" id="GO:0003700">
    <property type="term" value="F:DNA-binding transcription factor activity"/>
    <property type="evidence" value="ECO:0007669"/>
    <property type="project" value="InterPro"/>
</dbReference>
<organism evidence="6 7">
    <name type="scientific">Flexivirga oryzae</name>
    <dbReference type="NCBI Taxonomy" id="1794944"/>
    <lineage>
        <taxon>Bacteria</taxon>
        <taxon>Bacillati</taxon>
        <taxon>Actinomycetota</taxon>
        <taxon>Actinomycetes</taxon>
        <taxon>Micrococcales</taxon>
        <taxon>Dermacoccaceae</taxon>
        <taxon>Flexivirga</taxon>
    </lineage>
</organism>
<feature type="domain" description="HTH lysR-type" evidence="5">
    <location>
        <begin position="1"/>
        <end position="58"/>
    </location>
</feature>
<sequence>MESRHLTLLRELRDRGSVAAVAATTWRTPSAVSQQLRTAERDLGVRLVEPDGRGLRLTDEGRVLAEAALDVETALARAQARLDEFRDRLAGEVRVAALPSAIEYLAPRLLTGLRDVPIDVRLDDVDVAEEDFVGLADDYDVVIGHTVRAVPQRRRGLAIEEVVREPLDIVIPVDHRWATRRSIAPDEAIGEPWVATPPGYPFRRLLERIERAAGRPAEVVQEVRDNRVVEALVAAGVGIALLPRFTTRPNPAVRLLRLRDVDSARLVLAMARRDRAERAAVRRVIQELIAIGAGLGAGSRE</sequence>
<dbReference type="GO" id="GO:0032993">
    <property type="term" value="C:protein-DNA complex"/>
    <property type="evidence" value="ECO:0007669"/>
    <property type="project" value="TreeGrafter"/>
</dbReference>
<dbReference type="PROSITE" id="PS50931">
    <property type="entry name" value="HTH_LYSR"/>
    <property type="match status" value="1"/>
</dbReference>
<reference evidence="6 7" key="1">
    <citation type="submission" date="2020-08" db="EMBL/GenBank/DDBJ databases">
        <title>Sequencing the genomes of 1000 actinobacteria strains.</title>
        <authorList>
            <person name="Klenk H.-P."/>
        </authorList>
    </citation>
    <scope>NUCLEOTIDE SEQUENCE [LARGE SCALE GENOMIC DNA]</scope>
    <source>
        <strain evidence="6 7">DSM 105369</strain>
    </source>
</reference>
<dbReference type="AlphaFoldDB" id="A0A839N573"/>
<evidence type="ECO:0000256" key="1">
    <source>
        <dbReference type="ARBA" id="ARBA00009437"/>
    </source>
</evidence>
<evidence type="ECO:0000313" key="7">
    <source>
        <dbReference type="Proteomes" id="UP000559182"/>
    </source>
</evidence>
<dbReference type="Gene3D" id="3.40.190.290">
    <property type="match status" value="1"/>
</dbReference>
<keyword evidence="3 6" id="KW-0238">DNA-binding</keyword>
<dbReference type="Pfam" id="PF00126">
    <property type="entry name" value="HTH_1"/>
    <property type="match status" value="1"/>
</dbReference>
<dbReference type="InterPro" id="IPR036388">
    <property type="entry name" value="WH-like_DNA-bd_sf"/>
</dbReference>
<dbReference type="InterPro" id="IPR036390">
    <property type="entry name" value="WH_DNA-bd_sf"/>
</dbReference>
<evidence type="ECO:0000256" key="3">
    <source>
        <dbReference type="ARBA" id="ARBA00023125"/>
    </source>
</evidence>
<dbReference type="Pfam" id="PF03466">
    <property type="entry name" value="LysR_substrate"/>
    <property type="match status" value="1"/>
</dbReference>
<dbReference type="EMBL" id="JACHVQ010000002">
    <property type="protein sequence ID" value="MBB2892900.1"/>
    <property type="molecule type" value="Genomic_DNA"/>
</dbReference>
<name>A0A839N573_9MICO</name>
<evidence type="ECO:0000256" key="2">
    <source>
        <dbReference type="ARBA" id="ARBA00023015"/>
    </source>
</evidence>
<keyword evidence="4" id="KW-0804">Transcription</keyword>
<dbReference type="PANTHER" id="PTHR30346:SF29">
    <property type="entry name" value="LYSR SUBSTRATE-BINDING"/>
    <property type="match status" value="1"/>
</dbReference>
<dbReference type="SUPFAM" id="SSF46785">
    <property type="entry name" value="Winged helix' DNA-binding domain"/>
    <property type="match status" value="1"/>
</dbReference>
<dbReference type="PANTHER" id="PTHR30346">
    <property type="entry name" value="TRANSCRIPTIONAL DUAL REGULATOR HCAR-RELATED"/>
    <property type="match status" value="1"/>
</dbReference>
<dbReference type="RefSeq" id="WP_183321287.1">
    <property type="nucleotide sequence ID" value="NZ_JACHVQ010000002.1"/>
</dbReference>
<accession>A0A839N573</accession>
<keyword evidence="7" id="KW-1185">Reference proteome</keyword>
<gene>
    <name evidence="6" type="ORF">FHU39_002918</name>
</gene>
<dbReference type="Proteomes" id="UP000559182">
    <property type="component" value="Unassembled WGS sequence"/>
</dbReference>
<comment type="caution">
    <text evidence="6">The sequence shown here is derived from an EMBL/GenBank/DDBJ whole genome shotgun (WGS) entry which is preliminary data.</text>
</comment>
<comment type="similarity">
    <text evidence="1">Belongs to the LysR transcriptional regulatory family.</text>
</comment>
<keyword evidence="2" id="KW-0805">Transcription regulation</keyword>
<dbReference type="InterPro" id="IPR000847">
    <property type="entry name" value="LysR_HTH_N"/>
</dbReference>
<dbReference type="InterPro" id="IPR005119">
    <property type="entry name" value="LysR_subst-bd"/>
</dbReference>
<dbReference type="SUPFAM" id="SSF53850">
    <property type="entry name" value="Periplasmic binding protein-like II"/>
    <property type="match status" value="1"/>
</dbReference>